<evidence type="ECO:0000256" key="11">
    <source>
        <dbReference type="HAMAP-Rule" id="MF_00493"/>
    </source>
</evidence>
<dbReference type="PROSITE" id="PS01054">
    <property type="entry name" value="TRANSALDOLASE_1"/>
    <property type="match status" value="1"/>
</dbReference>
<comment type="pathway">
    <text evidence="3 11">Carbohydrate degradation; pentose phosphate pathway; D-glyceraldehyde 3-phosphate and beta-D-fructose 6-phosphate from D-ribose 5-phosphate and D-xylulose 5-phosphate (non-oxidative stage): step 2/3.</text>
</comment>
<dbReference type="PIRSF" id="PIRSF036915">
    <property type="entry name" value="Trnald_Bac_Plnt"/>
    <property type="match status" value="1"/>
</dbReference>
<dbReference type="GO" id="GO:0004801">
    <property type="term" value="F:transaldolase activity"/>
    <property type="evidence" value="ECO:0007669"/>
    <property type="project" value="UniProtKB-UniRule"/>
</dbReference>
<sequence>MGNIRKAAAVGQSVWFDNIERKMLGHDGELARMIKKEGLLGVTSNPAIFEKAIAGGEAYLPTIQDPANHELSARELFFKLAIEDIQSACDLFLPTYEETRYRDGYVSLEVSPDLANDANGTIIEAKALWEEIDRPNLMIKVPATKAGLIAIEALIAEGINVNVTLIFSVKRYSEVLEAFLKGLEARVKVGLPILQIASVASFFISRIDAVIDSQIATTAPHLKGHIAIDNAKMAYQHFLTEMTHERVKSLLKAGMQPQRLLWASTGVKDPSYQETMYVHHLMGKETVNTMPPKTYNAFLEESVTPYPQLESDLEMAKIRLAELKDFDIDLEEICQSLETAGVEQFVTAFDSLLSTIEKQRL</sequence>
<dbReference type="CDD" id="cd00955">
    <property type="entry name" value="Transaldolase_like"/>
    <property type="match status" value="1"/>
</dbReference>
<evidence type="ECO:0000256" key="7">
    <source>
        <dbReference type="ARBA" id="ARBA00022679"/>
    </source>
</evidence>
<accession>A0A2U2AIB9</accession>
<feature type="active site" description="Schiff-base intermediate with substrate" evidence="11">
    <location>
        <position position="140"/>
    </location>
</feature>
<keyword evidence="6 11" id="KW-0963">Cytoplasm</keyword>
<protein>
    <recommendedName>
        <fullName evidence="5 11">Transaldolase</fullName>
        <ecNumber evidence="5 11">2.2.1.2</ecNumber>
    </recommendedName>
</protein>
<dbReference type="Pfam" id="PF00923">
    <property type="entry name" value="TAL_FSA"/>
    <property type="match status" value="1"/>
</dbReference>
<keyword evidence="7 11" id="KW-0808">Transferase</keyword>
<dbReference type="AlphaFoldDB" id="A0A2U2AIB9"/>
<gene>
    <name evidence="11 12" type="primary">tal</name>
    <name evidence="12" type="ORF">DC082_09055</name>
</gene>
<dbReference type="GO" id="GO:0006098">
    <property type="term" value="P:pentose-phosphate shunt"/>
    <property type="evidence" value="ECO:0007669"/>
    <property type="project" value="UniProtKB-UniRule"/>
</dbReference>
<evidence type="ECO:0000313" key="13">
    <source>
        <dbReference type="Proteomes" id="UP000244948"/>
    </source>
</evidence>
<evidence type="ECO:0000313" key="12">
    <source>
        <dbReference type="EMBL" id="PWD82415.1"/>
    </source>
</evidence>
<name>A0A2U2AIB9_9GAMM</name>
<dbReference type="GO" id="GO:0005737">
    <property type="term" value="C:cytoplasm"/>
    <property type="evidence" value="ECO:0007669"/>
    <property type="project" value="UniProtKB-SubCell"/>
</dbReference>
<dbReference type="EMBL" id="QEWR01000005">
    <property type="protein sequence ID" value="PWD82415.1"/>
    <property type="molecule type" value="Genomic_DNA"/>
</dbReference>
<dbReference type="PANTHER" id="PTHR10683">
    <property type="entry name" value="TRANSALDOLASE"/>
    <property type="match status" value="1"/>
</dbReference>
<comment type="caution">
    <text evidence="12">The sequence shown here is derived from an EMBL/GenBank/DDBJ whole genome shotgun (WGS) entry which is preliminary data.</text>
</comment>
<dbReference type="GO" id="GO:0005975">
    <property type="term" value="P:carbohydrate metabolic process"/>
    <property type="evidence" value="ECO:0007669"/>
    <property type="project" value="InterPro"/>
</dbReference>
<dbReference type="Proteomes" id="UP000244948">
    <property type="component" value="Unassembled WGS sequence"/>
</dbReference>
<evidence type="ECO:0000256" key="2">
    <source>
        <dbReference type="ARBA" id="ARBA00004496"/>
    </source>
</evidence>
<dbReference type="SUPFAM" id="SSF51569">
    <property type="entry name" value="Aldolase"/>
    <property type="match status" value="1"/>
</dbReference>
<dbReference type="PANTHER" id="PTHR10683:SF31">
    <property type="entry name" value="TRANSALDOLASE"/>
    <property type="match status" value="1"/>
</dbReference>
<proteinExistence type="inferred from homology"/>
<evidence type="ECO:0000256" key="9">
    <source>
        <dbReference type="ARBA" id="ARBA00023270"/>
    </source>
</evidence>
<keyword evidence="13" id="KW-1185">Reference proteome</keyword>
<dbReference type="EC" id="2.2.1.2" evidence="5 11"/>
<evidence type="ECO:0000256" key="10">
    <source>
        <dbReference type="ARBA" id="ARBA00048810"/>
    </source>
</evidence>
<dbReference type="InterPro" id="IPR001585">
    <property type="entry name" value="TAL/FSA"/>
</dbReference>
<dbReference type="UniPathway" id="UPA00115">
    <property type="reaction ID" value="UER00414"/>
</dbReference>
<evidence type="ECO:0000256" key="1">
    <source>
        <dbReference type="ARBA" id="ARBA00003518"/>
    </source>
</evidence>
<evidence type="ECO:0000256" key="6">
    <source>
        <dbReference type="ARBA" id="ARBA00022490"/>
    </source>
</evidence>
<comment type="similarity">
    <text evidence="4 11">Belongs to the transaldolase family. Type 2 subfamily.</text>
</comment>
<comment type="function">
    <text evidence="1 11">Transaldolase is important for the balance of metabolites in the pentose-phosphate pathway.</text>
</comment>
<evidence type="ECO:0000256" key="5">
    <source>
        <dbReference type="ARBA" id="ARBA00013151"/>
    </source>
</evidence>
<dbReference type="HAMAP" id="MF_00493">
    <property type="entry name" value="Transaldolase_2"/>
    <property type="match status" value="1"/>
</dbReference>
<dbReference type="RefSeq" id="WP_109236704.1">
    <property type="nucleotide sequence ID" value="NZ_BMXZ01000002.1"/>
</dbReference>
<organism evidence="12 13">
    <name type="scientific">Ignatzschineria indica</name>
    <dbReference type="NCBI Taxonomy" id="472583"/>
    <lineage>
        <taxon>Bacteria</taxon>
        <taxon>Pseudomonadati</taxon>
        <taxon>Pseudomonadota</taxon>
        <taxon>Gammaproteobacteria</taxon>
        <taxon>Cardiobacteriales</taxon>
        <taxon>Ignatzschineriaceae</taxon>
        <taxon>Ignatzschineria</taxon>
    </lineage>
</organism>
<dbReference type="NCBIfam" id="TIGR00876">
    <property type="entry name" value="tal_mycobact"/>
    <property type="match status" value="1"/>
</dbReference>
<keyword evidence="9 11" id="KW-0704">Schiff base</keyword>
<reference evidence="12 13" key="1">
    <citation type="journal article" date="2018" name="Genome Announc.">
        <title>Ignatzschineria cameli sp. nov., isolated from necrotic foot tissue of dromedaries (Camelus dromedarius) and associated maggots (Wohlfahrtia species) in Dubai.</title>
        <authorList>
            <person name="Tsang C.C."/>
            <person name="Tang J.Y."/>
            <person name="Fong J.Y."/>
            <person name="Kinne J."/>
            <person name="Lee H.H."/>
            <person name="Joseph M."/>
            <person name="Jose S."/>
            <person name="Schuster R.K."/>
            <person name="Tang Y."/>
            <person name="Sivakumar S."/>
            <person name="Chen J.H."/>
            <person name="Teng J.L."/>
            <person name="Lau S.K."/>
            <person name="Wernery U."/>
            <person name="Woo P.C."/>
        </authorList>
    </citation>
    <scope>NUCLEOTIDE SEQUENCE [LARGE SCALE GENOMIC DNA]</scope>
    <source>
        <strain evidence="12 13">KCTC 22643</strain>
    </source>
</reference>
<dbReference type="Gene3D" id="3.20.20.70">
    <property type="entry name" value="Aldolase class I"/>
    <property type="match status" value="1"/>
</dbReference>
<comment type="catalytic activity">
    <reaction evidence="10 11">
        <text>D-sedoheptulose 7-phosphate + D-glyceraldehyde 3-phosphate = D-erythrose 4-phosphate + beta-D-fructose 6-phosphate</text>
        <dbReference type="Rhea" id="RHEA:17053"/>
        <dbReference type="ChEBI" id="CHEBI:16897"/>
        <dbReference type="ChEBI" id="CHEBI:57483"/>
        <dbReference type="ChEBI" id="CHEBI:57634"/>
        <dbReference type="ChEBI" id="CHEBI:59776"/>
        <dbReference type="EC" id="2.2.1.2"/>
    </reaction>
</comment>
<evidence type="ECO:0000256" key="3">
    <source>
        <dbReference type="ARBA" id="ARBA00004857"/>
    </source>
</evidence>
<dbReference type="NCBIfam" id="NF002881">
    <property type="entry name" value="PRK03343.1"/>
    <property type="match status" value="1"/>
</dbReference>
<dbReference type="InterPro" id="IPR013785">
    <property type="entry name" value="Aldolase_TIM"/>
</dbReference>
<dbReference type="PROSITE" id="PS00958">
    <property type="entry name" value="TRANSALDOLASE_2"/>
    <property type="match status" value="1"/>
</dbReference>
<evidence type="ECO:0000256" key="4">
    <source>
        <dbReference type="ARBA" id="ARBA00008426"/>
    </source>
</evidence>
<dbReference type="InterPro" id="IPR018225">
    <property type="entry name" value="Transaldolase_AS"/>
</dbReference>
<dbReference type="InterPro" id="IPR004732">
    <property type="entry name" value="Transaldolase_2"/>
</dbReference>
<keyword evidence="8 11" id="KW-0570">Pentose shunt</keyword>
<comment type="subcellular location">
    <subcellularLocation>
        <location evidence="2 11">Cytoplasm</location>
    </subcellularLocation>
</comment>
<evidence type="ECO:0000256" key="8">
    <source>
        <dbReference type="ARBA" id="ARBA00023126"/>
    </source>
</evidence>